<sequence>MQRATRMKREVQLLEQEPPHGISCWLKKDKIDELEAQIIGSEDTPYKGGIFKLEIQVPERYPFEPPKVRFVTPIYHPNIDNGGRICLDIIKMPPGGSWKPSLNISTVLKSIQLLMADPNPDDPLMAEISNEYKYNRPQFIQNAQQWTRQHAVIGVQASGKSMEKNKAHKSNVTESESESDSDDSDSDVTKLLKRKSQPCNSVQPFSKLSRSETK</sequence>
<dbReference type="CDD" id="cd23805">
    <property type="entry name" value="UBCc_UBE2T"/>
    <property type="match status" value="1"/>
</dbReference>
<keyword evidence="7" id="KW-1185">Reference proteome</keyword>
<evidence type="ECO:0000313" key="8">
    <source>
        <dbReference type="RefSeq" id="XP_002733330.1"/>
    </source>
</evidence>
<dbReference type="PROSITE" id="PS00183">
    <property type="entry name" value="UBC_1"/>
    <property type="match status" value="1"/>
</dbReference>
<evidence type="ECO:0000256" key="3">
    <source>
        <dbReference type="PROSITE-ProRule" id="PRU10133"/>
    </source>
</evidence>
<evidence type="ECO:0000313" key="7">
    <source>
        <dbReference type="Proteomes" id="UP000694865"/>
    </source>
</evidence>
<name>A0ABM0GMQ9_SACKO</name>
<reference evidence="8" key="1">
    <citation type="submission" date="2025-08" db="UniProtKB">
        <authorList>
            <consortium name="RefSeq"/>
        </authorList>
    </citation>
    <scope>IDENTIFICATION</scope>
    <source>
        <tissue evidence="8">Testes</tissue>
    </source>
</reference>
<dbReference type="PROSITE" id="PS50127">
    <property type="entry name" value="UBC_2"/>
    <property type="match status" value="1"/>
</dbReference>
<evidence type="ECO:0000256" key="1">
    <source>
        <dbReference type="ARBA" id="ARBA00022679"/>
    </source>
</evidence>
<dbReference type="Proteomes" id="UP000694865">
    <property type="component" value="Unplaced"/>
</dbReference>
<dbReference type="SMART" id="SM00212">
    <property type="entry name" value="UBCc"/>
    <property type="match status" value="1"/>
</dbReference>
<feature type="active site" description="Glycyl thioester intermediate" evidence="3">
    <location>
        <position position="86"/>
    </location>
</feature>
<accession>A0ABM0GMQ9</accession>
<keyword evidence="2 4" id="KW-0833">Ubl conjugation pathway</keyword>
<feature type="compositionally biased region" description="Acidic residues" evidence="5">
    <location>
        <begin position="175"/>
        <end position="186"/>
    </location>
</feature>
<evidence type="ECO:0000256" key="2">
    <source>
        <dbReference type="ARBA" id="ARBA00022786"/>
    </source>
</evidence>
<gene>
    <name evidence="8" type="primary">LOC100367970</name>
</gene>
<comment type="similarity">
    <text evidence="4">Belongs to the ubiquitin-conjugating enzyme family.</text>
</comment>
<evidence type="ECO:0000259" key="6">
    <source>
        <dbReference type="PROSITE" id="PS50127"/>
    </source>
</evidence>
<dbReference type="Pfam" id="PF00179">
    <property type="entry name" value="UQ_con"/>
    <property type="match status" value="1"/>
</dbReference>
<dbReference type="PANTHER" id="PTHR24067">
    <property type="entry name" value="UBIQUITIN-CONJUGATING ENZYME E2"/>
    <property type="match status" value="1"/>
</dbReference>
<feature type="compositionally biased region" description="Polar residues" evidence="5">
    <location>
        <begin position="197"/>
        <end position="208"/>
    </location>
</feature>
<keyword evidence="4" id="KW-0067">ATP-binding</keyword>
<dbReference type="RefSeq" id="XP_002733330.1">
    <property type="nucleotide sequence ID" value="XM_002733284.2"/>
</dbReference>
<keyword evidence="4" id="KW-0547">Nucleotide-binding</keyword>
<organism evidence="7 8">
    <name type="scientific">Saccoglossus kowalevskii</name>
    <name type="common">Acorn worm</name>
    <dbReference type="NCBI Taxonomy" id="10224"/>
    <lineage>
        <taxon>Eukaryota</taxon>
        <taxon>Metazoa</taxon>
        <taxon>Hemichordata</taxon>
        <taxon>Enteropneusta</taxon>
        <taxon>Harrimaniidae</taxon>
        <taxon>Saccoglossus</taxon>
    </lineage>
</organism>
<dbReference type="InterPro" id="IPR050113">
    <property type="entry name" value="Ub_conjugating_enzyme"/>
</dbReference>
<dbReference type="InterPro" id="IPR016135">
    <property type="entry name" value="UBQ-conjugating_enzyme/RWD"/>
</dbReference>
<evidence type="ECO:0000256" key="5">
    <source>
        <dbReference type="SAM" id="MobiDB-lite"/>
    </source>
</evidence>
<feature type="domain" description="UBC core" evidence="6">
    <location>
        <begin position="2"/>
        <end position="152"/>
    </location>
</feature>
<proteinExistence type="inferred from homology"/>
<protein>
    <submittedName>
        <fullName evidence="8">Ubiquitin-conjugating enzyme E2 T-like</fullName>
    </submittedName>
</protein>
<evidence type="ECO:0000256" key="4">
    <source>
        <dbReference type="RuleBase" id="RU362109"/>
    </source>
</evidence>
<dbReference type="InterPro" id="IPR000608">
    <property type="entry name" value="UBC"/>
</dbReference>
<dbReference type="SUPFAM" id="SSF54495">
    <property type="entry name" value="UBC-like"/>
    <property type="match status" value="1"/>
</dbReference>
<dbReference type="Gene3D" id="3.10.110.10">
    <property type="entry name" value="Ubiquitin Conjugating Enzyme"/>
    <property type="match status" value="1"/>
</dbReference>
<keyword evidence="1" id="KW-0808">Transferase</keyword>
<dbReference type="InterPro" id="IPR023313">
    <property type="entry name" value="UBQ-conjugating_AS"/>
</dbReference>
<feature type="region of interest" description="Disordered" evidence="5">
    <location>
        <begin position="157"/>
        <end position="214"/>
    </location>
</feature>
<dbReference type="GeneID" id="100367970"/>